<keyword evidence="9 10" id="KW-0739">Sodium transport</keyword>
<evidence type="ECO:0000256" key="10">
    <source>
        <dbReference type="RuleBase" id="RU366002"/>
    </source>
</evidence>
<evidence type="ECO:0000256" key="8">
    <source>
        <dbReference type="ARBA" id="ARBA00023136"/>
    </source>
</evidence>
<dbReference type="Proteomes" id="UP001139516">
    <property type="component" value="Unassembled WGS sequence"/>
</dbReference>
<feature type="transmembrane region" description="Helical" evidence="10">
    <location>
        <begin position="28"/>
        <end position="48"/>
    </location>
</feature>
<evidence type="ECO:0000256" key="6">
    <source>
        <dbReference type="ARBA" id="ARBA00023053"/>
    </source>
</evidence>
<evidence type="ECO:0000256" key="5">
    <source>
        <dbReference type="ARBA" id="ARBA00022989"/>
    </source>
</evidence>
<dbReference type="PANTHER" id="PTHR10110">
    <property type="entry name" value="SODIUM/HYDROGEN EXCHANGER"/>
    <property type="match status" value="1"/>
</dbReference>
<keyword evidence="2 10" id="KW-0813">Transport</keyword>
<keyword evidence="4 10" id="KW-0812">Transmembrane</keyword>
<name>A0A9X2BVF3_9PROT</name>
<comment type="function">
    <text evidence="10">Na(+)/H(+) antiporter that extrudes sodium in exchange for external protons.</text>
</comment>
<protein>
    <submittedName>
        <fullName evidence="13">Na+/H+ antiporter</fullName>
    </submittedName>
</protein>
<dbReference type="AlphaFoldDB" id="A0A9X2BVF3"/>
<feature type="transmembrane region" description="Helical" evidence="10">
    <location>
        <begin position="397"/>
        <end position="420"/>
    </location>
</feature>
<dbReference type="Gene3D" id="6.10.140.1330">
    <property type="match status" value="1"/>
</dbReference>
<evidence type="ECO:0000256" key="3">
    <source>
        <dbReference type="ARBA" id="ARBA00022475"/>
    </source>
</evidence>
<feature type="transmembrane region" description="Helical" evidence="10">
    <location>
        <begin position="264"/>
        <end position="285"/>
    </location>
</feature>
<proteinExistence type="inferred from homology"/>
<dbReference type="InterPro" id="IPR006153">
    <property type="entry name" value="Cation/H_exchanger_TM"/>
</dbReference>
<dbReference type="InterPro" id="IPR004705">
    <property type="entry name" value="Cation/H_exchanger_CPA1_bac"/>
</dbReference>
<evidence type="ECO:0000256" key="7">
    <source>
        <dbReference type="ARBA" id="ARBA00023065"/>
    </source>
</evidence>
<feature type="transmembrane region" description="Helical" evidence="10">
    <location>
        <begin position="182"/>
        <end position="204"/>
    </location>
</feature>
<feature type="transmembrane region" description="Helical" evidence="10">
    <location>
        <begin position="83"/>
        <end position="105"/>
    </location>
</feature>
<feature type="transmembrane region" description="Helical" evidence="10">
    <location>
        <begin position="297"/>
        <end position="318"/>
    </location>
</feature>
<dbReference type="GO" id="GO:0005886">
    <property type="term" value="C:plasma membrane"/>
    <property type="evidence" value="ECO:0007669"/>
    <property type="project" value="UniProtKB-SubCell"/>
</dbReference>
<dbReference type="Pfam" id="PF00999">
    <property type="entry name" value="Na_H_Exchanger"/>
    <property type="match status" value="1"/>
</dbReference>
<dbReference type="EMBL" id="JALPRX010000022">
    <property type="protein sequence ID" value="MCK8783944.1"/>
    <property type="molecule type" value="Genomic_DNA"/>
</dbReference>
<dbReference type="GO" id="GO:0098719">
    <property type="term" value="P:sodium ion import across plasma membrane"/>
    <property type="evidence" value="ECO:0007669"/>
    <property type="project" value="TreeGrafter"/>
</dbReference>
<evidence type="ECO:0000256" key="4">
    <source>
        <dbReference type="ARBA" id="ARBA00022692"/>
    </source>
</evidence>
<feature type="transmembrane region" description="Helical" evidence="10">
    <location>
        <begin position="111"/>
        <end position="133"/>
    </location>
</feature>
<reference evidence="13" key="1">
    <citation type="submission" date="2022-04" db="EMBL/GenBank/DDBJ databases">
        <title>Roseomonas acroporae sp. nov., isolated from coral Acropora digitifera.</title>
        <authorList>
            <person name="Sun H."/>
        </authorList>
    </citation>
    <scope>NUCLEOTIDE SEQUENCE</scope>
    <source>
        <strain evidence="13">NAR14</strain>
    </source>
</reference>
<evidence type="ECO:0000259" key="12">
    <source>
        <dbReference type="Pfam" id="PF00999"/>
    </source>
</evidence>
<keyword evidence="7 10" id="KW-0406">Ion transport</keyword>
<evidence type="ECO:0000313" key="14">
    <source>
        <dbReference type="Proteomes" id="UP001139516"/>
    </source>
</evidence>
<dbReference type="NCBIfam" id="TIGR00831">
    <property type="entry name" value="a_cpa1"/>
    <property type="match status" value="1"/>
</dbReference>
<evidence type="ECO:0000256" key="11">
    <source>
        <dbReference type="SAM" id="MobiDB-lite"/>
    </source>
</evidence>
<comment type="caution">
    <text evidence="13">The sequence shown here is derived from an EMBL/GenBank/DDBJ whole genome shotgun (WGS) entry which is preliminary data.</text>
</comment>
<feature type="transmembrane region" description="Helical" evidence="10">
    <location>
        <begin position="367"/>
        <end position="385"/>
    </location>
</feature>
<feature type="transmembrane region" description="Helical" evidence="10">
    <location>
        <begin position="54"/>
        <end position="71"/>
    </location>
</feature>
<keyword evidence="14" id="KW-1185">Reference proteome</keyword>
<feature type="transmembrane region" description="Helical" evidence="10">
    <location>
        <begin position="6"/>
        <end position="21"/>
    </location>
</feature>
<feature type="domain" description="Cation/H+ exchanger transmembrane" evidence="12">
    <location>
        <begin position="13"/>
        <end position="421"/>
    </location>
</feature>
<gene>
    <name evidence="13" type="ORF">M0638_06065</name>
</gene>
<evidence type="ECO:0000256" key="9">
    <source>
        <dbReference type="ARBA" id="ARBA00023201"/>
    </source>
</evidence>
<dbReference type="GO" id="GO:0015385">
    <property type="term" value="F:sodium:proton antiporter activity"/>
    <property type="evidence" value="ECO:0007669"/>
    <property type="project" value="InterPro"/>
</dbReference>
<dbReference type="GO" id="GO:0051453">
    <property type="term" value="P:regulation of intracellular pH"/>
    <property type="evidence" value="ECO:0007669"/>
    <property type="project" value="TreeGrafter"/>
</dbReference>
<keyword evidence="10" id="KW-0997">Cell inner membrane</keyword>
<keyword evidence="3" id="KW-1003">Cell membrane</keyword>
<sequence>MEIVQATLAMMAACIVFAVLARTIRVPYAVILVIGGMAAALIPGLPAPHLDPDFALAFFLPPLLQVSAYRTDWRAFRQDLRPILALALGAVLFTTLCIAVAARWLLPDLPWAAAIALGAIVAPPDAVAAGAVLRKLRLPRRMVTVLEGESLINDASSLVVYRLAVAAFALGGVHPLEAAASFLVLAAGGVAIGYAVGRVTIWMIGRLHDSLLETCVGFLAGYAAYMLADAAGVSGVLGVVACGMVLGVRQHAVFSARTRQDGRAVWAFVEFVLNSLVFILIGLQLNAILGRLAGDDGWALARAALLLSAVLIVSRFVWVFGTDWLSRLADGLRDARDEASRPAAKAGPDPASGPGSRRRPQPSSRHVAVIAWAGMRGVVSLAAAIGLPEDFPQRDLIVFLAFTAILATLVLQGTSLEWVIRRLGIEEPALRGLPPQEAAARRVLSDAMLEELERRAGDPLEGAIAADLVSEYRDKAGVYHRVAAHGGAAAELQARLALRLAAVRAGRDRLLHHFREGEMDASLLSDLEGELDAEEIRLRRLLGGAG</sequence>
<comment type="similarity">
    <text evidence="10">Belongs to the monovalent cation:proton antiporter 1 (CPA1) transporter (TC 2.A.36) family.</text>
</comment>
<dbReference type="PANTHER" id="PTHR10110:SF86">
    <property type="entry name" value="SODIUM_HYDROGEN EXCHANGER 7"/>
    <property type="match status" value="1"/>
</dbReference>
<evidence type="ECO:0000313" key="13">
    <source>
        <dbReference type="EMBL" id="MCK8783944.1"/>
    </source>
</evidence>
<evidence type="ECO:0000256" key="2">
    <source>
        <dbReference type="ARBA" id="ARBA00022448"/>
    </source>
</evidence>
<keyword evidence="8 10" id="KW-0472">Membrane</keyword>
<keyword evidence="10" id="KW-0050">Antiport</keyword>
<keyword evidence="6 10" id="KW-0915">Sodium</keyword>
<feature type="compositionally biased region" description="Low complexity" evidence="11">
    <location>
        <begin position="342"/>
        <end position="363"/>
    </location>
</feature>
<dbReference type="InterPro" id="IPR018422">
    <property type="entry name" value="Cation/H_exchanger_CPA1"/>
</dbReference>
<keyword evidence="5 10" id="KW-1133">Transmembrane helix</keyword>
<dbReference type="GO" id="GO:0015386">
    <property type="term" value="F:potassium:proton antiporter activity"/>
    <property type="evidence" value="ECO:0007669"/>
    <property type="project" value="TreeGrafter"/>
</dbReference>
<dbReference type="RefSeq" id="WP_248666065.1">
    <property type="nucleotide sequence ID" value="NZ_JALPRX010000022.1"/>
</dbReference>
<feature type="region of interest" description="Disordered" evidence="11">
    <location>
        <begin position="339"/>
        <end position="363"/>
    </location>
</feature>
<evidence type="ECO:0000256" key="1">
    <source>
        <dbReference type="ARBA" id="ARBA00004651"/>
    </source>
</evidence>
<accession>A0A9X2BVF3</accession>
<feature type="transmembrane region" description="Helical" evidence="10">
    <location>
        <begin position="234"/>
        <end position="252"/>
    </location>
</feature>
<organism evidence="13 14">
    <name type="scientific">Roseomonas acroporae</name>
    <dbReference type="NCBI Taxonomy" id="2937791"/>
    <lineage>
        <taxon>Bacteria</taxon>
        <taxon>Pseudomonadati</taxon>
        <taxon>Pseudomonadota</taxon>
        <taxon>Alphaproteobacteria</taxon>
        <taxon>Acetobacterales</taxon>
        <taxon>Roseomonadaceae</taxon>
        <taxon>Roseomonas</taxon>
    </lineage>
</organism>
<comment type="subcellular location">
    <subcellularLocation>
        <location evidence="10">Cell inner membrane</location>
        <topology evidence="10">Multi-pass membrane protein</topology>
    </subcellularLocation>
    <subcellularLocation>
        <location evidence="1">Cell membrane</location>
        <topology evidence="1">Multi-pass membrane protein</topology>
    </subcellularLocation>
</comment>